<reference evidence="2" key="1">
    <citation type="submission" date="2020-05" db="EMBL/GenBank/DDBJ databases">
        <title>Phylogenomic resolution of chytrid fungi.</title>
        <authorList>
            <person name="Stajich J.E."/>
            <person name="Amses K."/>
            <person name="Simmons R."/>
            <person name="Seto K."/>
            <person name="Myers J."/>
            <person name="Bonds A."/>
            <person name="Quandt C.A."/>
            <person name="Barry K."/>
            <person name="Liu P."/>
            <person name="Grigoriev I."/>
            <person name="Longcore J.E."/>
            <person name="James T.Y."/>
        </authorList>
    </citation>
    <scope>NUCLEOTIDE SEQUENCE</scope>
    <source>
        <strain evidence="2">JEL0513</strain>
    </source>
</reference>
<keyword evidence="3" id="KW-1185">Reference proteome</keyword>
<evidence type="ECO:0000313" key="3">
    <source>
        <dbReference type="Proteomes" id="UP001211907"/>
    </source>
</evidence>
<dbReference type="AlphaFoldDB" id="A0AAD5TA30"/>
<evidence type="ECO:0000313" key="2">
    <source>
        <dbReference type="EMBL" id="KAJ3142060.1"/>
    </source>
</evidence>
<dbReference type="EMBL" id="JADGJH010000018">
    <property type="protein sequence ID" value="KAJ3142060.1"/>
    <property type="molecule type" value="Genomic_DNA"/>
</dbReference>
<dbReference type="Proteomes" id="UP001211907">
    <property type="component" value="Unassembled WGS sequence"/>
</dbReference>
<organism evidence="2 3">
    <name type="scientific">Physocladia obscura</name>
    <dbReference type="NCBI Taxonomy" id="109957"/>
    <lineage>
        <taxon>Eukaryota</taxon>
        <taxon>Fungi</taxon>
        <taxon>Fungi incertae sedis</taxon>
        <taxon>Chytridiomycota</taxon>
        <taxon>Chytridiomycota incertae sedis</taxon>
        <taxon>Chytridiomycetes</taxon>
        <taxon>Chytridiales</taxon>
        <taxon>Chytriomycetaceae</taxon>
        <taxon>Physocladia</taxon>
    </lineage>
</organism>
<feature type="compositionally biased region" description="Polar residues" evidence="1">
    <location>
        <begin position="1"/>
        <end position="12"/>
    </location>
</feature>
<protein>
    <submittedName>
        <fullName evidence="2">Uncharacterized protein</fullName>
    </submittedName>
</protein>
<feature type="region of interest" description="Disordered" evidence="1">
    <location>
        <begin position="1"/>
        <end position="20"/>
    </location>
</feature>
<feature type="region of interest" description="Disordered" evidence="1">
    <location>
        <begin position="706"/>
        <end position="726"/>
    </location>
</feature>
<name>A0AAD5TA30_9FUNG</name>
<comment type="caution">
    <text evidence="2">The sequence shown here is derived from an EMBL/GenBank/DDBJ whole genome shotgun (WGS) entry which is preliminary data.</text>
</comment>
<gene>
    <name evidence="2" type="ORF">HK100_003255</name>
</gene>
<accession>A0AAD5TA30</accession>
<feature type="region of interest" description="Disordered" evidence="1">
    <location>
        <begin position="606"/>
        <end position="632"/>
    </location>
</feature>
<sequence>MLSGEQQTANPTRKNRDANFSISVKKKSSYSIGNDSRASIADLFSSIDQFLARKKFLLEQHYQQPHAHQALNPNVASFSLPSDEASVIIGDLKRIMRETTNTTTTLKQSALSKQADFLSAKLCAPKNCLSYSTSDALHCLFGPATVKRTSTASDAQSFCSSSSSLGAGTWLSTNDDASFLNDRSVLFDDDGAFSIRGSSETVVATARQLSSRLSTNASIIVGGFGGGEDKNNGRMSRMSFFGCDFSGVFDSSAQSSGGHDNVYGVSGGGDDAFNDLVDGAVPNDSFLHFGQDHETYESQFDPFSSNLKEAKLQQAATSETKDLDLFQTGKNSNNILDETFDIEGYDFSPTNSCPGTPCSDLSNVSIKSDDFILGNASNEISAATPRSKISDASTDPPTPITVIQIYKNTHPKNFLGGTLYAKILAGGEVDEPEITRTPSKRSTATNSLKKNLDFEDEDFSKTPMGRYFAEKSYKLGGKLGEIVDVEERPFFKTPRRDRLGHIIDDIPGTPQVKQSDVTRNLFEDIKRGTGERRRIFTKQILILSPALGKRRVAVKWNNSQLPSKSVVQTTFPPLKVKRGPITQSKFAPVSFGPKMTKTAEMRQKLVASQNKTKPQPPTASFHKTASRKPLYIPPLARSDPLYAVKHPPPPNNTVQKILPPTGGTFPQNKHILEEVYFPSTTGQPSKPSSKQLQALNCSTRANSRKSVFIPPQPVSKPRKNSADSSAASSSIPRMYLRLYNNSLRDAPFYVTTTGCGVRDGKPCAFYSSFKLETMKGVVDAGGSFDLEVRVTALLKGSYVQSFRIFANRGSVPVTLKTVIT</sequence>
<proteinExistence type="predicted"/>
<evidence type="ECO:0000256" key="1">
    <source>
        <dbReference type="SAM" id="MobiDB-lite"/>
    </source>
</evidence>